<feature type="region of interest" description="Disordered" evidence="1">
    <location>
        <begin position="93"/>
        <end position="115"/>
    </location>
</feature>
<dbReference type="GeneID" id="25286312"/>
<dbReference type="AlphaFoldDB" id="A0A072NY91"/>
<dbReference type="OrthoDB" id="5152093at2759"/>
<evidence type="ECO:0000313" key="3">
    <source>
        <dbReference type="EMBL" id="KEF52571.1"/>
    </source>
</evidence>
<organism evidence="3 4">
    <name type="scientific">Exophiala aquamarina CBS 119918</name>
    <dbReference type="NCBI Taxonomy" id="1182545"/>
    <lineage>
        <taxon>Eukaryota</taxon>
        <taxon>Fungi</taxon>
        <taxon>Dikarya</taxon>
        <taxon>Ascomycota</taxon>
        <taxon>Pezizomycotina</taxon>
        <taxon>Eurotiomycetes</taxon>
        <taxon>Chaetothyriomycetidae</taxon>
        <taxon>Chaetothyriales</taxon>
        <taxon>Herpotrichiellaceae</taxon>
        <taxon>Exophiala</taxon>
    </lineage>
</organism>
<protein>
    <recommendedName>
        <fullName evidence="5">GPI anchored serine-threonine rich protein</fullName>
    </recommendedName>
</protein>
<keyword evidence="2" id="KW-0732">Signal</keyword>
<dbReference type="RefSeq" id="XP_013255161.1">
    <property type="nucleotide sequence ID" value="XM_013399707.1"/>
</dbReference>
<dbReference type="Proteomes" id="UP000027920">
    <property type="component" value="Unassembled WGS sequence"/>
</dbReference>
<reference evidence="3 4" key="1">
    <citation type="submission" date="2013-03" db="EMBL/GenBank/DDBJ databases">
        <title>The Genome Sequence of Exophiala aquamarina CBS 119918.</title>
        <authorList>
            <consortium name="The Broad Institute Genomics Platform"/>
            <person name="Cuomo C."/>
            <person name="de Hoog S."/>
            <person name="Gorbushina A."/>
            <person name="Walker B."/>
            <person name="Young S.K."/>
            <person name="Zeng Q."/>
            <person name="Gargeya S."/>
            <person name="Fitzgerald M."/>
            <person name="Haas B."/>
            <person name="Abouelleil A."/>
            <person name="Allen A.W."/>
            <person name="Alvarado L."/>
            <person name="Arachchi H.M."/>
            <person name="Berlin A.M."/>
            <person name="Chapman S.B."/>
            <person name="Gainer-Dewar J."/>
            <person name="Goldberg J."/>
            <person name="Griggs A."/>
            <person name="Gujja S."/>
            <person name="Hansen M."/>
            <person name="Howarth C."/>
            <person name="Imamovic A."/>
            <person name="Ireland A."/>
            <person name="Larimer J."/>
            <person name="McCowan C."/>
            <person name="Murphy C."/>
            <person name="Pearson M."/>
            <person name="Poon T.W."/>
            <person name="Priest M."/>
            <person name="Roberts A."/>
            <person name="Saif S."/>
            <person name="Shea T."/>
            <person name="Sisk P."/>
            <person name="Sykes S."/>
            <person name="Wortman J."/>
            <person name="Nusbaum C."/>
            <person name="Birren B."/>
        </authorList>
    </citation>
    <scope>NUCLEOTIDE SEQUENCE [LARGE SCALE GENOMIC DNA]</scope>
    <source>
        <strain evidence="3 4">CBS 119918</strain>
    </source>
</reference>
<accession>A0A072NY91</accession>
<evidence type="ECO:0000256" key="2">
    <source>
        <dbReference type="SAM" id="SignalP"/>
    </source>
</evidence>
<comment type="caution">
    <text evidence="3">The sequence shown here is derived from an EMBL/GenBank/DDBJ whole genome shotgun (WGS) entry which is preliminary data.</text>
</comment>
<feature type="signal peptide" evidence="2">
    <location>
        <begin position="1"/>
        <end position="16"/>
    </location>
</feature>
<dbReference type="HOGENOM" id="CLU_1807281_0_0_1"/>
<gene>
    <name evidence="3" type="ORF">A1O9_11414</name>
</gene>
<dbReference type="EMBL" id="AMGV01000017">
    <property type="protein sequence ID" value="KEF52571.1"/>
    <property type="molecule type" value="Genomic_DNA"/>
</dbReference>
<name>A0A072NY91_9EURO</name>
<evidence type="ECO:0000256" key="1">
    <source>
        <dbReference type="SAM" id="MobiDB-lite"/>
    </source>
</evidence>
<dbReference type="STRING" id="1182545.A0A072NY91"/>
<proteinExistence type="predicted"/>
<dbReference type="VEuPathDB" id="FungiDB:A1O9_11414"/>
<feature type="compositionally biased region" description="Low complexity" evidence="1">
    <location>
        <begin position="94"/>
        <end position="115"/>
    </location>
</feature>
<feature type="chain" id="PRO_5001681150" description="GPI anchored serine-threonine rich protein" evidence="2">
    <location>
        <begin position="17"/>
        <end position="143"/>
    </location>
</feature>
<sequence length="143" mass="14216">MRSFFLVAALPFLVSAWNENVLLGRATSGNATQCASGDKVCGEFCIPTTYTCCPDLEGGCAANTECQKGGNGVYGCCPTGNTCTGDGGSEYLDDASSTDSSSTSTSSSGSATKTGSSLNGVDALVLNKGVVAAAAAAGFFFGL</sequence>
<keyword evidence="4" id="KW-1185">Reference proteome</keyword>
<evidence type="ECO:0000313" key="4">
    <source>
        <dbReference type="Proteomes" id="UP000027920"/>
    </source>
</evidence>
<evidence type="ECO:0008006" key="5">
    <source>
        <dbReference type="Google" id="ProtNLM"/>
    </source>
</evidence>